<dbReference type="InterPro" id="IPR019200">
    <property type="entry name" value="ATP_adenylylTrfase_C"/>
</dbReference>
<dbReference type="InterPro" id="IPR043171">
    <property type="entry name" value="Ap4A_phos1/2-like"/>
</dbReference>
<evidence type="ECO:0000259" key="3">
    <source>
        <dbReference type="Pfam" id="PF19327"/>
    </source>
</evidence>
<protein>
    <submittedName>
        <fullName evidence="4">Phosphorylase</fullName>
    </submittedName>
</protein>
<accession>A0A8J7Z3B3</accession>
<dbReference type="EMBL" id="WVIE01000016">
    <property type="protein sequence ID" value="NDJ18520.1"/>
    <property type="molecule type" value="Genomic_DNA"/>
</dbReference>
<evidence type="ECO:0000259" key="2">
    <source>
        <dbReference type="Pfam" id="PF09830"/>
    </source>
</evidence>
<dbReference type="InterPro" id="IPR009163">
    <property type="entry name" value="Ap4A_phos1/2"/>
</dbReference>
<dbReference type="GO" id="GO:0009117">
    <property type="term" value="P:nucleotide metabolic process"/>
    <property type="evidence" value="ECO:0007669"/>
    <property type="project" value="InterPro"/>
</dbReference>
<dbReference type="InterPro" id="IPR036265">
    <property type="entry name" value="HIT-like_sf"/>
</dbReference>
<evidence type="ECO:0000313" key="4">
    <source>
        <dbReference type="EMBL" id="NDJ18520.1"/>
    </source>
</evidence>
<dbReference type="Proteomes" id="UP000646053">
    <property type="component" value="Unassembled WGS sequence"/>
</dbReference>
<dbReference type="GO" id="GO:0005524">
    <property type="term" value="F:ATP binding"/>
    <property type="evidence" value="ECO:0007669"/>
    <property type="project" value="InterPro"/>
</dbReference>
<dbReference type="SUPFAM" id="SSF54197">
    <property type="entry name" value="HIT-like"/>
    <property type="match status" value="1"/>
</dbReference>
<keyword evidence="5" id="KW-1185">Reference proteome</keyword>
<feature type="active site" description="Nucleophile" evidence="1">
    <location>
        <position position="161"/>
    </location>
</feature>
<sequence length="307" mass="33943">MFEPPQLTLLTHPGILWERAIAQTRSAIASGALRSVPTERGFIHDEGVQFLVRVLTNLIRKDAATQAQITAETTTGKSFNPFLPYEDDLFVVDVSPTHVCLLNKFNVADHHLLVITRAFEEQESWLTFNDFAALWACLAEFDGLAFYNGGKTAGASQRHKHLQLVPFPLVPESRLPIACLLSSATLTPPNNVPGLPFLHAFAPLDPSWARSPAKAADLTLSCYNRLFQSLGWQPSTGNTPMQSGAYNLLMTRDWMLVVPRSRESTHNISVNSLGFAGALLVRSEAELNLLTKIRPMNLLRQVAFPLS</sequence>
<reference evidence="4" key="1">
    <citation type="submission" date="2019-12" db="EMBL/GenBank/DDBJ databases">
        <title>High-Quality draft genome sequences of three cyanobacteria isolated from the limestone walls of the Old Cathedral of Coimbra.</title>
        <authorList>
            <person name="Tiago I."/>
            <person name="Soares F."/>
            <person name="Portugal A."/>
        </authorList>
    </citation>
    <scope>NUCLEOTIDE SEQUENCE</scope>
    <source>
        <strain evidence="4">A</strain>
    </source>
</reference>
<dbReference type="PIRSF" id="PIRSF000846">
    <property type="entry name" value="ATP_adenylyltr"/>
    <property type="match status" value="1"/>
</dbReference>
<dbReference type="Pfam" id="PF09830">
    <property type="entry name" value="ATP_transf"/>
    <property type="match status" value="1"/>
</dbReference>
<comment type="caution">
    <text evidence="4">The sequence shown here is derived from an EMBL/GenBank/DDBJ whole genome shotgun (WGS) entry which is preliminary data.</text>
</comment>
<dbReference type="PANTHER" id="PTHR38420">
    <property type="entry name" value="AP-4-A PHOSPHORYLASE II"/>
    <property type="match status" value="1"/>
</dbReference>
<gene>
    <name evidence="4" type="ORF">GS601_14665</name>
</gene>
<dbReference type="RefSeq" id="WP_162424042.1">
    <property type="nucleotide sequence ID" value="NZ_WVIE01000016.1"/>
</dbReference>
<feature type="domain" description="Ap4A phosphorylase 1/2 N-terminal" evidence="3">
    <location>
        <begin position="10"/>
        <end position="182"/>
    </location>
</feature>
<dbReference type="PANTHER" id="PTHR38420:SF1">
    <property type="entry name" value="PUTATIVE (AFU_ORTHOLOGUE AFUA_5G14690)-RELATED"/>
    <property type="match status" value="1"/>
</dbReference>
<evidence type="ECO:0000256" key="1">
    <source>
        <dbReference type="PIRSR" id="PIRSR000846-1"/>
    </source>
</evidence>
<dbReference type="AlphaFoldDB" id="A0A8J7Z3B3"/>
<dbReference type="GO" id="GO:0003877">
    <property type="term" value="F:ATP:ADP adenylyltransferase activity"/>
    <property type="evidence" value="ECO:0007669"/>
    <property type="project" value="InterPro"/>
</dbReference>
<organism evidence="4 5">
    <name type="scientific">Myxacorys almedinensis A</name>
    <dbReference type="NCBI Taxonomy" id="2690445"/>
    <lineage>
        <taxon>Bacteria</taxon>
        <taxon>Bacillati</taxon>
        <taxon>Cyanobacteriota</taxon>
        <taxon>Cyanophyceae</taxon>
        <taxon>Leptolyngbyales</taxon>
        <taxon>Leptolyngbyaceae</taxon>
        <taxon>Myxacorys</taxon>
        <taxon>Myxacorys almedinensis</taxon>
    </lineage>
</organism>
<dbReference type="Pfam" id="PF19327">
    <property type="entry name" value="Ap4A_phos_N"/>
    <property type="match status" value="1"/>
</dbReference>
<dbReference type="InterPro" id="IPR045759">
    <property type="entry name" value="Ap4A_phos1/2_N"/>
</dbReference>
<proteinExistence type="predicted"/>
<name>A0A8J7Z3B3_9CYAN</name>
<dbReference type="Gene3D" id="3.30.428.70">
    <property type="match status" value="1"/>
</dbReference>
<evidence type="ECO:0000313" key="5">
    <source>
        <dbReference type="Proteomes" id="UP000646053"/>
    </source>
</evidence>
<feature type="domain" description="ATP adenylyltransferase C-terminal" evidence="2">
    <location>
        <begin position="194"/>
        <end position="305"/>
    </location>
</feature>